<protein>
    <submittedName>
        <fullName evidence="1">Uncharacterized protein</fullName>
    </submittedName>
</protein>
<reference evidence="1" key="1">
    <citation type="submission" date="2018-05" db="EMBL/GenBank/DDBJ databases">
        <authorList>
            <person name="Lanie J.A."/>
            <person name="Ng W.-L."/>
            <person name="Kazmierczak K.M."/>
            <person name="Andrzejewski T.M."/>
            <person name="Davidsen T.M."/>
            <person name="Wayne K.J."/>
            <person name="Tettelin H."/>
            <person name="Glass J.I."/>
            <person name="Rusch D."/>
            <person name="Podicherti R."/>
            <person name="Tsui H.-C.T."/>
            <person name="Winkler M.E."/>
        </authorList>
    </citation>
    <scope>NUCLEOTIDE SEQUENCE</scope>
</reference>
<dbReference type="EMBL" id="UINC01148395">
    <property type="protein sequence ID" value="SVD40245.1"/>
    <property type="molecule type" value="Genomic_DNA"/>
</dbReference>
<organism evidence="1">
    <name type="scientific">marine metagenome</name>
    <dbReference type="NCBI Taxonomy" id="408172"/>
    <lineage>
        <taxon>unclassified sequences</taxon>
        <taxon>metagenomes</taxon>
        <taxon>ecological metagenomes</taxon>
    </lineage>
</organism>
<feature type="non-terminal residue" evidence="1">
    <location>
        <position position="1"/>
    </location>
</feature>
<gene>
    <name evidence="1" type="ORF">METZ01_LOCUS393099</name>
</gene>
<dbReference type="AlphaFoldDB" id="A0A382V2J6"/>
<sequence>MNGKIKVIFAGLDKESIDLTIETYTSLRELVSSNDFLKITKLHPNKLTFYVNG</sequence>
<accession>A0A382V2J6</accession>
<proteinExistence type="predicted"/>
<feature type="non-terminal residue" evidence="1">
    <location>
        <position position="53"/>
    </location>
</feature>
<evidence type="ECO:0000313" key="1">
    <source>
        <dbReference type="EMBL" id="SVD40245.1"/>
    </source>
</evidence>
<name>A0A382V2J6_9ZZZZ</name>